<dbReference type="SUPFAM" id="SSF52540">
    <property type="entry name" value="P-loop containing nucleoside triphosphate hydrolases"/>
    <property type="match status" value="1"/>
</dbReference>
<gene>
    <name evidence="3" type="ORF">BK730_21845</name>
</gene>
<dbReference type="Pfam" id="PF13304">
    <property type="entry name" value="AAA_21"/>
    <property type="match status" value="1"/>
</dbReference>
<comment type="caution">
    <text evidence="3">The sequence shown here is derived from an EMBL/GenBank/DDBJ whole genome shotgun (WGS) entry which is preliminary data.</text>
</comment>
<dbReference type="Pfam" id="PF13175">
    <property type="entry name" value="AAA_15"/>
    <property type="match status" value="1"/>
</dbReference>
<feature type="domain" description="ATPase AAA-type core" evidence="2">
    <location>
        <begin position="360"/>
        <end position="468"/>
    </location>
</feature>
<protein>
    <recommendedName>
        <fullName evidence="5">ATPase AAA-type core domain-containing protein</fullName>
    </recommendedName>
</protein>
<dbReference type="Gene3D" id="3.40.50.300">
    <property type="entry name" value="P-loop containing nucleotide triphosphate hydrolases"/>
    <property type="match status" value="1"/>
</dbReference>
<evidence type="ECO:0000259" key="1">
    <source>
        <dbReference type="Pfam" id="PF13175"/>
    </source>
</evidence>
<name>A0A242Z112_9BACI</name>
<evidence type="ECO:0000313" key="4">
    <source>
        <dbReference type="Proteomes" id="UP000194945"/>
    </source>
</evidence>
<dbReference type="InterPro" id="IPR003959">
    <property type="entry name" value="ATPase_AAA_core"/>
</dbReference>
<feature type="domain" description="Endonuclease GajA/Old nuclease/RecF-like AAA" evidence="1">
    <location>
        <begin position="13"/>
        <end position="170"/>
    </location>
</feature>
<evidence type="ECO:0000259" key="2">
    <source>
        <dbReference type="Pfam" id="PF13304"/>
    </source>
</evidence>
<proteinExistence type="predicted"/>
<dbReference type="AlphaFoldDB" id="A0A242Z112"/>
<evidence type="ECO:0000313" key="3">
    <source>
        <dbReference type="EMBL" id="OTX86026.1"/>
    </source>
</evidence>
<dbReference type="InterPro" id="IPR027417">
    <property type="entry name" value="P-loop_NTPase"/>
</dbReference>
<sequence length="573" mass="65843">MEKIGTNREIKSMRLHSIYIEKYKQLRNFKMQFKNVEYSIGKEPFRFLIGKNGSGKTSLLEAIGLIFTRILQDETPGFKFEIIYMMNVEGCNTTVTVMSNKKRPLLKGYKIKKAVDDISRLSVYIAKENEKPYKLDLRKRPFSQCVEYHPSRIIAYASGPTNIFEDVLLNSPEESIKSDIYDAREGAKKETDYDMQLYEIDQSLRNLQRLYEDASYLNIDGSTSKFVMFALNTITPTAEIKNLVNQKDSYINLRKMLLDMIGGIEPVGVSIVVDEMKLKLLQSAEFSTNMGMLVEWLSIDEELPEGTSPSHSWCITRKKGNKDITLSSEELERIAYFEIVGQEKDDYHCPGFGVDINPFDLLAMLLVAKREGLLLDIHLFFKHKELGGLFNESALSDGEYLWLGRMGLILLSRENTKDNMLFLLDEPDVHLNESWNERFVELIHKLSNRENGRIPNEFIIATHSTLLLTDADPDQLYLLEKYAGLGPKITPLAISTFAANRAEISKRIFGTNFQIGQYAMRLIEEKFNQNNKGELEKLLQKVGPGYYRYRLYNKLQEIELSEKGEGKDLTSDD</sequence>
<reference evidence="3 4" key="1">
    <citation type="submission" date="2016-10" db="EMBL/GenBank/DDBJ databases">
        <title>Comparative genomics of Bacillus thuringiensis reveals a path to pathogens against multiple invertebrate hosts.</title>
        <authorList>
            <person name="Zheng J."/>
            <person name="Gao Q."/>
            <person name="Liu H."/>
            <person name="Peng D."/>
            <person name="Ruan L."/>
            <person name="Sun M."/>
        </authorList>
    </citation>
    <scope>NUCLEOTIDE SEQUENCE [LARGE SCALE GENOMIC DNA]</scope>
    <source>
        <strain evidence="3">BGSC 4BK1</strain>
    </source>
</reference>
<dbReference type="GO" id="GO:0005524">
    <property type="term" value="F:ATP binding"/>
    <property type="evidence" value="ECO:0007669"/>
    <property type="project" value="InterPro"/>
</dbReference>
<dbReference type="GO" id="GO:0006302">
    <property type="term" value="P:double-strand break repair"/>
    <property type="evidence" value="ECO:0007669"/>
    <property type="project" value="TreeGrafter"/>
</dbReference>
<dbReference type="Proteomes" id="UP000194945">
    <property type="component" value="Unassembled WGS sequence"/>
</dbReference>
<organism evidence="3 4">
    <name type="scientific">Bacillus wiedmannii</name>
    <dbReference type="NCBI Taxonomy" id="1890302"/>
    <lineage>
        <taxon>Bacteria</taxon>
        <taxon>Bacillati</taxon>
        <taxon>Bacillota</taxon>
        <taxon>Bacilli</taxon>
        <taxon>Bacillales</taxon>
        <taxon>Bacillaceae</taxon>
        <taxon>Bacillus</taxon>
        <taxon>Bacillus cereus group</taxon>
    </lineage>
</organism>
<accession>A0A242Z112</accession>
<dbReference type="GO" id="GO:0000731">
    <property type="term" value="P:DNA synthesis involved in DNA repair"/>
    <property type="evidence" value="ECO:0007669"/>
    <property type="project" value="TreeGrafter"/>
</dbReference>
<dbReference type="InterPro" id="IPR041685">
    <property type="entry name" value="AAA_GajA/Old/RecF-like"/>
</dbReference>
<dbReference type="PANTHER" id="PTHR32182:SF0">
    <property type="entry name" value="DNA REPLICATION AND REPAIR PROTEIN RECF"/>
    <property type="match status" value="1"/>
</dbReference>
<evidence type="ECO:0008006" key="5">
    <source>
        <dbReference type="Google" id="ProtNLM"/>
    </source>
</evidence>
<dbReference type="EMBL" id="NFDE01000059">
    <property type="protein sequence ID" value="OTX86026.1"/>
    <property type="molecule type" value="Genomic_DNA"/>
</dbReference>
<dbReference type="GO" id="GO:0016887">
    <property type="term" value="F:ATP hydrolysis activity"/>
    <property type="evidence" value="ECO:0007669"/>
    <property type="project" value="InterPro"/>
</dbReference>
<dbReference type="PANTHER" id="PTHR32182">
    <property type="entry name" value="DNA REPLICATION AND REPAIR PROTEIN RECF"/>
    <property type="match status" value="1"/>
</dbReference>